<organism evidence="2">
    <name type="scientific">marine metagenome</name>
    <dbReference type="NCBI Taxonomy" id="408172"/>
    <lineage>
        <taxon>unclassified sequences</taxon>
        <taxon>metagenomes</taxon>
        <taxon>ecological metagenomes</taxon>
    </lineage>
</organism>
<dbReference type="EMBL" id="UINC01016471">
    <property type="protein sequence ID" value="SVA68557.1"/>
    <property type="molecule type" value="Genomic_DNA"/>
</dbReference>
<sequence>MTTAILTVAKSMVQRFEDPREVLPRIIYELEFLTLLTLPILLPIGIMCLATWKL</sequence>
<name>A0A381XWJ4_9ZZZZ</name>
<evidence type="ECO:0000313" key="2">
    <source>
        <dbReference type="EMBL" id="SVA68557.1"/>
    </source>
</evidence>
<proteinExistence type="predicted"/>
<accession>A0A381XWJ4</accession>
<evidence type="ECO:0000256" key="1">
    <source>
        <dbReference type="SAM" id="Phobius"/>
    </source>
</evidence>
<dbReference type="AlphaFoldDB" id="A0A381XWJ4"/>
<keyword evidence="1" id="KW-1133">Transmembrane helix</keyword>
<feature type="transmembrane region" description="Helical" evidence="1">
    <location>
        <begin position="32"/>
        <end position="52"/>
    </location>
</feature>
<keyword evidence="1" id="KW-0812">Transmembrane</keyword>
<gene>
    <name evidence="2" type="ORF">METZ01_LOCUS121411</name>
</gene>
<keyword evidence="1" id="KW-0472">Membrane</keyword>
<reference evidence="2" key="1">
    <citation type="submission" date="2018-05" db="EMBL/GenBank/DDBJ databases">
        <authorList>
            <person name="Lanie J.A."/>
            <person name="Ng W.-L."/>
            <person name="Kazmierczak K.M."/>
            <person name="Andrzejewski T.M."/>
            <person name="Davidsen T.M."/>
            <person name="Wayne K.J."/>
            <person name="Tettelin H."/>
            <person name="Glass J.I."/>
            <person name="Rusch D."/>
            <person name="Podicherti R."/>
            <person name="Tsui H.-C.T."/>
            <person name="Winkler M.E."/>
        </authorList>
    </citation>
    <scope>NUCLEOTIDE SEQUENCE</scope>
</reference>
<protein>
    <submittedName>
        <fullName evidence="2">Uncharacterized protein</fullName>
    </submittedName>
</protein>